<evidence type="ECO:0000313" key="3">
    <source>
        <dbReference type="Proteomes" id="UP000295096"/>
    </source>
</evidence>
<protein>
    <submittedName>
        <fullName evidence="2">Glycosyltransferase</fullName>
    </submittedName>
</protein>
<dbReference type="RefSeq" id="WP_133293324.1">
    <property type="nucleotide sequence ID" value="NZ_SMSJ01000215.1"/>
</dbReference>
<name>A0A4R5Q306_9PROT</name>
<gene>
    <name evidence="2" type="ORF">E2C06_35985</name>
</gene>
<dbReference type="EMBL" id="SMSJ01000215">
    <property type="protein sequence ID" value="TDH57264.1"/>
    <property type="molecule type" value="Genomic_DNA"/>
</dbReference>
<evidence type="ECO:0000313" key="2">
    <source>
        <dbReference type="EMBL" id="TDH57264.1"/>
    </source>
</evidence>
<dbReference type="Proteomes" id="UP000295096">
    <property type="component" value="Unassembled WGS sequence"/>
</dbReference>
<keyword evidence="2" id="KW-0808">Transferase</keyword>
<accession>A0A4R5Q306</accession>
<reference evidence="2 3" key="1">
    <citation type="journal article" date="2016" name="J. Microbiol.">
        <title>Dankookia rubra gen. nov., sp. nov., an alphaproteobacterium isolated from sediment of a shallow stream.</title>
        <authorList>
            <person name="Kim W.H."/>
            <person name="Kim D.H."/>
            <person name="Kang K."/>
            <person name="Ahn T.Y."/>
        </authorList>
    </citation>
    <scope>NUCLEOTIDE SEQUENCE [LARGE SCALE GENOMIC DNA]</scope>
    <source>
        <strain evidence="2 3">JCM30602</strain>
    </source>
</reference>
<evidence type="ECO:0000256" key="1">
    <source>
        <dbReference type="SAM" id="MobiDB-lite"/>
    </source>
</evidence>
<organism evidence="2 3">
    <name type="scientific">Dankookia rubra</name>
    <dbReference type="NCBI Taxonomy" id="1442381"/>
    <lineage>
        <taxon>Bacteria</taxon>
        <taxon>Pseudomonadati</taxon>
        <taxon>Pseudomonadota</taxon>
        <taxon>Alphaproteobacteria</taxon>
        <taxon>Acetobacterales</taxon>
        <taxon>Roseomonadaceae</taxon>
        <taxon>Dankookia</taxon>
    </lineage>
</organism>
<dbReference type="SUPFAM" id="SSF53448">
    <property type="entry name" value="Nucleotide-diphospho-sugar transferases"/>
    <property type="match status" value="1"/>
</dbReference>
<keyword evidence="3" id="KW-1185">Reference proteome</keyword>
<dbReference type="AlphaFoldDB" id="A0A4R5Q306"/>
<feature type="non-terminal residue" evidence="2">
    <location>
        <position position="1"/>
    </location>
</feature>
<feature type="compositionally biased region" description="Low complexity" evidence="1">
    <location>
        <begin position="15"/>
        <end position="27"/>
    </location>
</feature>
<feature type="region of interest" description="Disordered" evidence="1">
    <location>
        <begin position="15"/>
        <end position="41"/>
    </location>
</feature>
<sequence length="329" mass="35052">SGQLPARLRERRALRLPPGIPAGAARPAAPPPGGWPTDPRLDPFLAEPALARAEAVLGRPPGIAPEDTRPGISVVILTLDRPGLIGPLLRALVAARPALRERALGLQILVGDTGSTDPAVLALYRDLAGEIELVPGLRYHFSRNNNQLCFDHARHDHVLFLNNDVAFDDAAASLLAMHAGIAATPRAAAAGHVLHFGDGVTLQHGGIGFLQDPARRGLPYHPRAHRAVPSAAFAPAAPAAAVTGACLMVARREFAALGGFEEGYAAECQDVDLCLKLRRIGRKVVLIGGPRALHLENATRPRREEHWGDRSLFLRRWFSFLAAEGALGA</sequence>
<dbReference type="GO" id="GO:0016740">
    <property type="term" value="F:transferase activity"/>
    <property type="evidence" value="ECO:0007669"/>
    <property type="project" value="UniProtKB-KW"/>
</dbReference>
<dbReference type="PANTHER" id="PTHR43179">
    <property type="entry name" value="RHAMNOSYLTRANSFERASE WBBL"/>
    <property type="match status" value="1"/>
</dbReference>
<proteinExistence type="predicted"/>
<dbReference type="Gene3D" id="3.90.550.10">
    <property type="entry name" value="Spore Coat Polysaccharide Biosynthesis Protein SpsA, Chain A"/>
    <property type="match status" value="1"/>
</dbReference>
<dbReference type="OrthoDB" id="9783791at2"/>
<comment type="caution">
    <text evidence="2">The sequence shown here is derived from an EMBL/GenBank/DDBJ whole genome shotgun (WGS) entry which is preliminary data.</text>
</comment>
<dbReference type="PANTHER" id="PTHR43179:SF7">
    <property type="entry name" value="RHAMNOSYLTRANSFERASE WBBL"/>
    <property type="match status" value="1"/>
</dbReference>
<dbReference type="InterPro" id="IPR029044">
    <property type="entry name" value="Nucleotide-diphossugar_trans"/>
</dbReference>